<dbReference type="InterPro" id="IPR000836">
    <property type="entry name" value="PRTase_dom"/>
</dbReference>
<dbReference type="AlphaFoldDB" id="A0A7C8LA36"/>
<reference evidence="3 4" key="1">
    <citation type="submission" date="2019-10" db="EMBL/GenBank/DDBJ databases">
        <title>Gracilibacillus sp. nov. isolated from rice seeds.</title>
        <authorList>
            <person name="He S."/>
        </authorList>
    </citation>
    <scope>NUCLEOTIDE SEQUENCE [LARGE SCALE GENOMIC DNA]</scope>
    <source>
        <strain evidence="3 4">TD8</strain>
    </source>
</reference>
<dbReference type="PANTHER" id="PTHR47505">
    <property type="entry name" value="DNA UTILIZATION PROTEIN YHGH"/>
    <property type="match status" value="1"/>
</dbReference>
<evidence type="ECO:0000313" key="4">
    <source>
        <dbReference type="Proteomes" id="UP000480246"/>
    </source>
</evidence>
<dbReference type="SUPFAM" id="SSF53271">
    <property type="entry name" value="PRTase-like"/>
    <property type="match status" value="1"/>
</dbReference>
<keyword evidence="4" id="KW-1185">Reference proteome</keyword>
<accession>A0A7C8LA36</accession>
<comment type="caution">
    <text evidence="3">The sequence shown here is derived from an EMBL/GenBank/DDBJ whole genome shotgun (WGS) entry which is preliminary data.</text>
</comment>
<dbReference type="EMBL" id="WEID01000001">
    <property type="protein sequence ID" value="KAB8139486.1"/>
    <property type="molecule type" value="Genomic_DNA"/>
</dbReference>
<dbReference type="CDD" id="cd06223">
    <property type="entry name" value="PRTases_typeI"/>
    <property type="match status" value="1"/>
</dbReference>
<evidence type="ECO:0000256" key="1">
    <source>
        <dbReference type="ARBA" id="ARBA00008007"/>
    </source>
</evidence>
<dbReference type="RefSeq" id="WP_153400761.1">
    <property type="nucleotide sequence ID" value="NZ_ML762424.1"/>
</dbReference>
<organism evidence="3 4">
    <name type="scientific">Gracilibacillus oryzae</name>
    <dbReference type="NCBI Taxonomy" id="1672701"/>
    <lineage>
        <taxon>Bacteria</taxon>
        <taxon>Bacillati</taxon>
        <taxon>Bacillota</taxon>
        <taxon>Bacilli</taxon>
        <taxon>Bacillales</taxon>
        <taxon>Bacillaceae</taxon>
        <taxon>Gracilibacillus</taxon>
    </lineage>
</organism>
<dbReference type="OrthoDB" id="9779910at2"/>
<gene>
    <name evidence="3" type="ORF">F9U64_00185</name>
</gene>
<dbReference type="PANTHER" id="PTHR47505:SF1">
    <property type="entry name" value="DNA UTILIZATION PROTEIN YHGH"/>
    <property type="match status" value="1"/>
</dbReference>
<dbReference type="Proteomes" id="UP000480246">
    <property type="component" value="Unassembled WGS sequence"/>
</dbReference>
<dbReference type="InterPro" id="IPR029057">
    <property type="entry name" value="PRTase-like"/>
</dbReference>
<feature type="domain" description="Phosphoribosyltransferase" evidence="2">
    <location>
        <begin position="141"/>
        <end position="227"/>
    </location>
</feature>
<comment type="similarity">
    <text evidence="1">Belongs to the ComF/GntX family.</text>
</comment>
<name>A0A7C8LA36_9BACI</name>
<evidence type="ECO:0000313" key="3">
    <source>
        <dbReference type="EMBL" id="KAB8139486.1"/>
    </source>
</evidence>
<dbReference type="Gene3D" id="3.40.50.2020">
    <property type="match status" value="1"/>
</dbReference>
<sequence length="228" mass="26210">MKECYACQKGIQLDITWSNFLLPPVERFLCEECEEKLELIGEGICEKCGRKMEAGDLCSDCVTWDKDVTYGKVLSKNRAVFTYTPFMQELVAMWKFRGDYQMIEVFRPSIEKVFRRHFPKGKAKIVPIPLTEERLYERAFNQAEAIAQLLELPIENALARKAASSEKQSKKTRKERIQSENPFILTKSLNSPVILVDDIYTTGMTIHHAAKLLKDDGCSQVDSFTLIR</sequence>
<protein>
    <submittedName>
        <fullName evidence="3">ComF family protein</fullName>
    </submittedName>
</protein>
<dbReference type="InterPro" id="IPR051910">
    <property type="entry name" value="ComF/GntX_DNA_util-trans"/>
</dbReference>
<dbReference type="Pfam" id="PF00156">
    <property type="entry name" value="Pribosyltran"/>
    <property type="match status" value="1"/>
</dbReference>
<evidence type="ECO:0000259" key="2">
    <source>
        <dbReference type="Pfam" id="PF00156"/>
    </source>
</evidence>
<proteinExistence type="inferred from homology"/>